<dbReference type="AlphaFoldDB" id="A8SI48"/>
<organism evidence="1 2">
    <name type="scientific">Parvimonas micra ATCC 33270</name>
    <dbReference type="NCBI Taxonomy" id="411465"/>
    <lineage>
        <taxon>Bacteria</taxon>
        <taxon>Bacillati</taxon>
        <taxon>Bacillota</taxon>
        <taxon>Tissierellia</taxon>
        <taxon>Tissierellales</taxon>
        <taxon>Peptoniphilaceae</taxon>
        <taxon>Parvimonas</taxon>
    </lineage>
</organism>
<name>A8SI48_9FIRM</name>
<proteinExistence type="predicted"/>
<evidence type="ECO:0000313" key="1">
    <source>
        <dbReference type="EMBL" id="EDP24841.1"/>
    </source>
</evidence>
<gene>
    <name evidence="1" type="ORF">PEPMIC_00016</name>
</gene>
<evidence type="ECO:0000313" key="2">
    <source>
        <dbReference type="Proteomes" id="UP000003162"/>
    </source>
</evidence>
<sequence>MDKCFVCGKNIPIGLTRLSYKTDSELIIHFHLECEKKFDREKAEHYAPEKNL</sequence>
<protein>
    <submittedName>
        <fullName evidence="1">Uncharacterized protein</fullName>
    </submittedName>
</protein>
<dbReference type="Proteomes" id="UP000003162">
    <property type="component" value="Unassembled WGS sequence"/>
</dbReference>
<comment type="caution">
    <text evidence="1">The sequence shown here is derived from an EMBL/GenBank/DDBJ whole genome shotgun (WGS) entry which is preliminary data.</text>
</comment>
<dbReference type="EMBL" id="ABEE02000007">
    <property type="protein sequence ID" value="EDP24841.1"/>
    <property type="molecule type" value="Genomic_DNA"/>
</dbReference>
<dbReference type="HOGENOM" id="CLU_3082845_0_0_9"/>
<accession>A8SI48</accession>
<reference evidence="1 2" key="1">
    <citation type="submission" date="2007-09" db="EMBL/GenBank/DDBJ databases">
        <title>Draft genome sequence of Peptostreptococcus micros (ATCC 33270).</title>
        <authorList>
            <person name="Sudarsanam P."/>
            <person name="Ley R."/>
            <person name="Guruge J."/>
            <person name="Turnbaugh P.J."/>
            <person name="Mahowald M."/>
            <person name="Liep D."/>
            <person name="Gordon J."/>
        </authorList>
    </citation>
    <scope>NUCLEOTIDE SEQUENCE [LARGE SCALE GENOMIC DNA]</scope>
    <source>
        <strain evidence="1 2">ATCC 33270</strain>
    </source>
</reference>
<reference evidence="1 2" key="2">
    <citation type="submission" date="2007-09" db="EMBL/GenBank/DDBJ databases">
        <authorList>
            <person name="Fulton L."/>
            <person name="Clifton S."/>
            <person name="Fulton B."/>
            <person name="Xu J."/>
            <person name="Minx P."/>
            <person name="Pepin K.H."/>
            <person name="Johnson M."/>
            <person name="Thiruvilangam P."/>
            <person name="Bhonagiri V."/>
            <person name="Nash W.E."/>
            <person name="Mardis E.R."/>
            <person name="Wilson R.K."/>
        </authorList>
    </citation>
    <scope>NUCLEOTIDE SEQUENCE [LARGE SCALE GENOMIC DNA]</scope>
    <source>
        <strain evidence="1 2">ATCC 33270</strain>
    </source>
</reference>